<dbReference type="PANTHER" id="PTHR32133">
    <property type="entry name" value="OS07G0120400 PROTEIN"/>
    <property type="match status" value="1"/>
</dbReference>
<dbReference type="EMBL" id="LWDX02062677">
    <property type="protein sequence ID" value="OEL16533.1"/>
    <property type="molecule type" value="Genomic_DNA"/>
</dbReference>
<evidence type="ECO:0000313" key="4">
    <source>
        <dbReference type="Proteomes" id="UP000095767"/>
    </source>
</evidence>
<gene>
    <name evidence="3" type="ORF">BAE44_0022447</name>
</gene>
<dbReference type="SUPFAM" id="SSF81383">
    <property type="entry name" value="F-box domain"/>
    <property type="match status" value="1"/>
</dbReference>
<dbReference type="InterPro" id="IPR001810">
    <property type="entry name" value="F-box_dom"/>
</dbReference>
<evidence type="ECO:0000259" key="2">
    <source>
        <dbReference type="Pfam" id="PF23635"/>
    </source>
</evidence>
<reference evidence="3 4" key="1">
    <citation type="submission" date="2016-09" db="EMBL/GenBank/DDBJ databases">
        <title>The draft genome of Dichanthelium oligosanthes: A C3 panicoid grass species.</title>
        <authorList>
            <person name="Studer A.J."/>
            <person name="Schnable J.C."/>
            <person name="Brutnell T.P."/>
        </authorList>
    </citation>
    <scope>NUCLEOTIDE SEQUENCE [LARGE SCALE GENOMIC DNA]</scope>
    <source>
        <strain evidence="4">cv. Kellogg 1175</strain>
        <tissue evidence="3">Leaf</tissue>
    </source>
</reference>
<sequence>MLDELVEEILLRFPPDEPASLFRAALTCKRWCGLVSAPGFRRRFRELHRSPPLLGFVYCGERDSRFMPTSARPPHADFPAGWKVVDARHGRVLFDCFGYSRHDLIVSHPITGEVRRQPAPLRVHGICCGWSAALLCAAAGGPFLVVFVATDSSMESTSACVYSSEAGTWSEATSIEHPMDYVIRGRCALVGDVTAYFVMGMTERILEYDLNKQQLSFIALPSVCFDCPPYLMTMENGGLGFVVMPKKSSKLQLWSREAGQNGWGWAKLRVIDLKILLPNRSLPSQPHMVTFAGGANNEVFLWTPGTGVFSIHLKSDRVTMFGKDGDYFLNFVPYSTFYTPSLQGPRY</sequence>
<evidence type="ECO:0000259" key="1">
    <source>
        <dbReference type="Pfam" id="PF00646"/>
    </source>
</evidence>
<evidence type="ECO:0008006" key="5">
    <source>
        <dbReference type="Google" id="ProtNLM"/>
    </source>
</evidence>
<dbReference type="InterPro" id="IPR056594">
    <property type="entry name" value="AT5G49610-like_b-prop"/>
</dbReference>
<feature type="domain" description="F-box" evidence="1">
    <location>
        <begin position="3"/>
        <end position="42"/>
    </location>
</feature>
<proteinExistence type="predicted"/>
<dbReference type="Proteomes" id="UP000095767">
    <property type="component" value="Unassembled WGS sequence"/>
</dbReference>
<keyword evidence="4" id="KW-1185">Reference proteome</keyword>
<feature type="domain" description="F-box protein AT5G49610-like beta-propeller" evidence="2">
    <location>
        <begin position="84"/>
        <end position="340"/>
    </location>
</feature>
<dbReference type="InterPro" id="IPR036047">
    <property type="entry name" value="F-box-like_dom_sf"/>
</dbReference>
<protein>
    <recommendedName>
        <fullName evidence="5">F-box domain-containing protein</fullName>
    </recommendedName>
</protein>
<organism evidence="3 4">
    <name type="scientific">Dichanthelium oligosanthes</name>
    <dbReference type="NCBI Taxonomy" id="888268"/>
    <lineage>
        <taxon>Eukaryota</taxon>
        <taxon>Viridiplantae</taxon>
        <taxon>Streptophyta</taxon>
        <taxon>Embryophyta</taxon>
        <taxon>Tracheophyta</taxon>
        <taxon>Spermatophyta</taxon>
        <taxon>Magnoliopsida</taxon>
        <taxon>Liliopsida</taxon>
        <taxon>Poales</taxon>
        <taxon>Poaceae</taxon>
        <taxon>PACMAD clade</taxon>
        <taxon>Panicoideae</taxon>
        <taxon>Panicodae</taxon>
        <taxon>Paniceae</taxon>
        <taxon>Dichantheliinae</taxon>
        <taxon>Dichanthelium</taxon>
    </lineage>
</organism>
<accession>A0A1E5UUJ0</accession>
<evidence type="ECO:0000313" key="3">
    <source>
        <dbReference type="EMBL" id="OEL16533.1"/>
    </source>
</evidence>
<dbReference type="Pfam" id="PF00646">
    <property type="entry name" value="F-box"/>
    <property type="match status" value="1"/>
</dbReference>
<dbReference type="Pfam" id="PF23635">
    <property type="entry name" value="Beta-prop_AT5G49610-like"/>
    <property type="match status" value="1"/>
</dbReference>
<comment type="caution">
    <text evidence="3">The sequence shown here is derived from an EMBL/GenBank/DDBJ whole genome shotgun (WGS) entry which is preliminary data.</text>
</comment>
<name>A0A1E5UUJ0_9POAL</name>
<dbReference type="AlphaFoldDB" id="A0A1E5UUJ0"/>
<dbReference type="PANTHER" id="PTHR32133:SF362">
    <property type="entry name" value="F-BOX DOMAIN-CONTAINING PROTEIN"/>
    <property type="match status" value="1"/>
</dbReference>